<keyword evidence="3" id="KW-1185">Reference proteome</keyword>
<dbReference type="Proteomes" id="UP000295345">
    <property type="component" value="Unassembled WGS sequence"/>
</dbReference>
<dbReference type="EMBL" id="SMKI01000093">
    <property type="protein sequence ID" value="TDC75827.1"/>
    <property type="molecule type" value="Genomic_DNA"/>
</dbReference>
<dbReference type="RefSeq" id="WP_132817838.1">
    <property type="nucleotide sequence ID" value="NZ_SMKI01000093.1"/>
</dbReference>
<comment type="caution">
    <text evidence="2">The sequence shown here is derived from an EMBL/GenBank/DDBJ whole genome shotgun (WGS) entry which is preliminary data.</text>
</comment>
<protein>
    <submittedName>
        <fullName evidence="2">Uncharacterized protein</fullName>
    </submittedName>
</protein>
<organism evidence="2 3">
    <name type="scientific">Streptomyces hainanensis</name>
    <dbReference type="NCBI Taxonomy" id="402648"/>
    <lineage>
        <taxon>Bacteria</taxon>
        <taxon>Bacillati</taxon>
        <taxon>Actinomycetota</taxon>
        <taxon>Actinomycetes</taxon>
        <taxon>Kitasatosporales</taxon>
        <taxon>Streptomycetaceae</taxon>
        <taxon>Streptomyces</taxon>
    </lineage>
</organism>
<feature type="region of interest" description="Disordered" evidence="1">
    <location>
        <begin position="1"/>
        <end position="22"/>
    </location>
</feature>
<reference evidence="2 3" key="1">
    <citation type="submission" date="2019-03" db="EMBL/GenBank/DDBJ databases">
        <title>Draft genome sequences of novel Actinobacteria.</title>
        <authorList>
            <person name="Sahin N."/>
            <person name="Ay H."/>
            <person name="Saygin H."/>
        </authorList>
    </citation>
    <scope>NUCLEOTIDE SEQUENCE [LARGE SCALE GENOMIC DNA]</scope>
    <source>
        <strain evidence="2 3">DSM 41900</strain>
    </source>
</reference>
<proteinExistence type="predicted"/>
<evidence type="ECO:0000313" key="3">
    <source>
        <dbReference type="Proteomes" id="UP000295345"/>
    </source>
</evidence>
<sequence>MAEHLIRAEYEEDTDRTGADRPVKTWHMVRDGEAQAMCGRVLEPDARVLPDGEWGRQVEYNCHTCGALYLREVPYRDLGPE</sequence>
<dbReference type="OrthoDB" id="3854519at2"/>
<evidence type="ECO:0000256" key="1">
    <source>
        <dbReference type="SAM" id="MobiDB-lite"/>
    </source>
</evidence>
<name>A0A4R4TEJ5_9ACTN</name>
<accession>A0A4R4TEJ5</accession>
<dbReference type="AlphaFoldDB" id="A0A4R4TEJ5"/>
<gene>
    <name evidence="2" type="ORF">E1283_11315</name>
</gene>
<evidence type="ECO:0000313" key="2">
    <source>
        <dbReference type="EMBL" id="TDC75827.1"/>
    </source>
</evidence>